<feature type="compositionally biased region" description="Pro residues" evidence="6">
    <location>
        <begin position="373"/>
        <end position="387"/>
    </location>
</feature>
<dbReference type="Gene3D" id="1.10.10.60">
    <property type="entry name" value="Homeodomain-like"/>
    <property type="match status" value="1"/>
</dbReference>
<proteinExistence type="predicted"/>
<dbReference type="InterPro" id="IPR044825">
    <property type="entry name" value="GLK1/2-like"/>
</dbReference>
<evidence type="ECO:0000313" key="8">
    <source>
        <dbReference type="Proteomes" id="UP001153069"/>
    </source>
</evidence>
<feature type="compositionally biased region" description="Polar residues" evidence="6">
    <location>
        <begin position="347"/>
        <end position="366"/>
    </location>
</feature>
<dbReference type="PANTHER" id="PTHR31312">
    <property type="entry name" value="TRANSCRIPTION ACTIVATOR GLK1"/>
    <property type="match status" value="1"/>
</dbReference>
<dbReference type="SUPFAM" id="SSF46689">
    <property type="entry name" value="Homeodomain-like"/>
    <property type="match status" value="1"/>
</dbReference>
<dbReference type="GO" id="GO:0045893">
    <property type="term" value="P:positive regulation of DNA-templated transcription"/>
    <property type="evidence" value="ECO:0007669"/>
    <property type="project" value="InterPro"/>
</dbReference>
<evidence type="ECO:0000256" key="1">
    <source>
        <dbReference type="ARBA" id="ARBA00004123"/>
    </source>
</evidence>
<name>A0A9N8HRG9_9STRA</name>
<evidence type="ECO:0000256" key="4">
    <source>
        <dbReference type="ARBA" id="ARBA00023163"/>
    </source>
</evidence>
<keyword evidence="5" id="KW-0539">Nucleus</keyword>
<keyword evidence="2" id="KW-0805">Transcription regulation</keyword>
<feature type="compositionally biased region" description="Polar residues" evidence="6">
    <location>
        <begin position="8"/>
        <end position="18"/>
    </location>
</feature>
<dbReference type="OrthoDB" id="60033at2759"/>
<feature type="region of interest" description="Disordered" evidence="6">
    <location>
        <begin position="1"/>
        <end position="151"/>
    </location>
</feature>
<protein>
    <submittedName>
        <fullName evidence="7">Uncharacterized protein</fullName>
    </submittedName>
</protein>
<feature type="compositionally biased region" description="Pro residues" evidence="6">
    <location>
        <begin position="60"/>
        <end position="69"/>
    </location>
</feature>
<feature type="region of interest" description="Disordered" evidence="6">
    <location>
        <begin position="581"/>
        <end position="640"/>
    </location>
</feature>
<keyword evidence="3" id="KW-0238">DNA-binding</keyword>
<feature type="region of interest" description="Disordered" evidence="6">
    <location>
        <begin position="330"/>
        <end position="391"/>
    </location>
</feature>
<dbReference type="InterPro" id="IPR009057">
    <property type="entry name" value="Homeodomain-like_sf"/>
</dbReference>
<feature type="compositionally biased region" description="Basic and acidic residues" evidence="6">
    <location>
        <begin position="48"/>
        <end position="58"/>
    </location>
</feature>
<feature type="compositionally biased region" description="Polar residues" evidence="6">
    <location>
        <begin position="139"/>
        <end position="151"/>
    </location>
</feature>
<evidence type="ECO:0000256" key="2">
    <source>
        <dbReference type="ARBA" id="ARBA00023015"/>
    </source>
</evidence>
<accession>A0A9N8HRG9</accession>
<keyword evidence="8" id="KW-1185">Reference proteome</keyword>
<evidence type="ECO:0000256" key="6">
    <source>
        <dbReference type="SAM" id="MobiDB-lite"/>
    </source>
</evidence>
<evidence type="ECO:0000313" key="7">
    <source>
        <dbReference type="EMBL" id="CAB9522130.1"/>
    </source>
</evidence>
<dbReference type="Proteomes" id="UP001153069">
    <property type="component" value="Unassembled WGS sequence"/>
</dbReference>
<dbReference type="AlphaFoldDB" id="A0A9N8HRG9"/>
<sequence length="673" mass="73643">MHRDDNKSPTSNALGESNSKTDGRQEMQVVGNEVLLRRLPSSATSKEPPPDSDHKSPEQNHPPPPPFNPMQPSQSGPVHSVVPDLMRVYESLTNVNPQAQGQHHPQKQPPQPPSHHEQLQQQQPPIHKDPVYYKEPQEAPQTPTQHVNYSYITSEEQYRQLYEQGTVNHFGGHVPTSLPYIPAPYDDKRAESETYLEAIKTEESNSTSLSQSSLRRKRTSISSQQSDQDCKGTSKPRGRKKAKETDGRWSKRFAWPEDLHRDFVSAVFDVGLKHSSPSTILEHVPKHPQMTSNRIKSHLQKYRVHRTKSKQEFLSSYETTLQECKSADKDAAKSLSNGEAPVRPSRTAVTNSDSASPANQDGTSQEAQMPPAAAAPPPPRMGPPPPGQEGLMVPKLAEAEKTSPVGASMGHLLGLFFSLKKELLMQRNSRASCTVPGIAPTTASLGAAPGPVSAFYNSFNGTNVPTAPATIVPNPMAAPAVMSAITRDWSSGNTGGANTAVTGAGPIMPTMNKIEASSRMKQEMQNQMVFQNKMRELKQQELNKYKHIVPNPAPTETTARFKEGGAAVYGDQYSAANQYSSETHTTEGGGVHHQHHHQVPQAPPLRPEHLPRAGEGNEERHDASRSAPAANNPQGAGETAIAADRARAPSLGNDDVWNPDVMDEQLFEFLMNN</sequence>
<dbReference type="GO" id="GO:0003677">
    <property type="term" value="F:DNA binding"/>
    <property type="evidence" value="ECO:0007669"/>
    <property type="project" value="UniProtKB-KW"/>
</dbReference>
<dbReference type="GO" id="GO:0005634">
    <property type="term" value="C:nucleus"/>
    <property type="evidence" value="ECO:0007669"/>
    <property type="project" value="UniProtKB-SubCell"/>
</dbReference>
<evidence type="ECO:0000256" key="5">
    <source>
        <dbReference type="ARBA" id="ARBA00023242"/>
    </source>
</evidence>
<keyword evidence="4" id="KW-0804">Transcription</keyword>
<comment type="subcellular location">
    <subcellularLocation>
        <location evidence="1">Nucleus</location>
    </subcellularLocation>
</comment>
<dbReference type="NCBIfam" id="TIGR01557">
    <property type="entry name" value="myb_SHAQKYF"/>
    <property type="match status" value="1"/>
</dbReference>
<dbReference type="GO" id="GO:0003700">
    <property type="term" value="F:DNA-binding transcription factor activity"/>
    <property type="evidence" value="ECO:0007669"/>
    <property type="project" value="InterPro"/>
</dbReference>
<feature type="compositionally biased region" description="Basic and acidic residues" evidence="6">
    <location>
        <begin position="126"/>
        <end position="137"/>
    </location>
</feature>
<dbReference type="InterPro" id="IPR006447">
    <property type="entry name" value="Myb_dom_plants"/>
</dbReference>
<reference evidence="7" key="1">
    <citation type="submission" date="2020-06" db="EMBL/GenBank/DDBJ databases">
        <authorList>
            <consortium name="Plant Systems Biology data submission"/>
        </authorList>
    </citation>
    <scope>NUCLEOTIDE SEQUENCE</scope>
    <source>
        <strain evidence="7">D6</strain>
    </source>
</reference>
<dbReference type="PANTHER" id="PTHR31312:SF1">
    <property type="entry name" value="TRANSCRIPTION ACTIVATOR GLK1"/>
    <property type="match status" value="1"/>
</dbReference>
<dbReference type="EMBL" id="CAICTM010001268">
    <property type="protein sequence ID" value="CAB9522130.1"/>
    <property type="molecule type" value="Genomic_DNA"/>
</dbReference>
<feature type="compositionally biased region" description="Low complexity" evidence="6">
    <location>
        <begin position="204"/>
        <end position="213"/>
    </location>
</feature>
<evidence type="ECO:0000256" key="3">
    <source>
        <dbReference type="ARBA" id="ARBA00023125"/>
    </source>
</evidence>
<organism evidence="7 8">
    <name type="scientific">Seminavis robusta</name>
    <dbReference type="NCBI Taxonomy" id="568900"/>
    <lineage>
        <taxon>Eukaryota</taxon>
        <taxon>Sar</taxon>
        <taxon>Stramenopiles</taxon>
        <taxon>Ochrophyta</taxon>
        <taxon>Bacillariophyta</taxon>
        <taxon>Bacillariophyceae</taxon>
        <taxon>Bacillariophycidae</taxon>
        <taxon>Naviculales</taxon>
        <taxon>Naviculaceae</taxon>
        <taxon>Seminavis</taxon>
    </lineage>
</organism>
<feature type="region of interest" description="Disordered" evidence="6">
    <location>
        <begin position="198"/>
        <end position="248"/>
    </location>
</feature>
<feature type="compositionally biased region" description="Basic and acidic residues" evidence="6">
    <location>
        <begin position="606"/>
        <end position="624"/>
    </location>
</feature>
<gene>
    <name evidence="7" type="ORF">SEMRO_1270_G258000.1</name>
</gene>
<comment type="caution">
    <text evidence="7">The sequence shown here is derived from an EMBL/GenBank/DDBJ whole genome shotgun (WGS) entry which is preliminary data.</text>
</comment>